<evidence type="ECO:0000313" key="1">
    <source>
        <dbReference type="EMBL" id="KAJ9087714.1"/>
    </source>
</evidence>
<accession>A0ACC2UKT0</accession>
<evidence type="ECO:0000313" key="2">
    <source>
        <dbReference type="Proteomes" id="UP001165960"/>
    </source>
</evidence>
<keyword evidence="2" id="KW-1185">Reference proteome</keyword>
<organism evidence="1 2">
    <name type="scientific">Entomophthora muscae</name>
    <dbReference type="NCBI Taxonomy" id="34485"/>
    <lineage>
        <taxon>Eukaryota</taxon>
        <taxon>Fungi</taxon>
        <taxon>Fungi incertae sedis</taxon>
        <taxon>Zoopagomycota</taxon>
        <taxon>Entomophthoromycotina</taxon>
        <taxon>Entomophthoromycetes</taxon>
        <taxon>Entomophthorales</taxon>
        <taxon>Entomophthoraceae</taxon>
        <taxon>Entomophthora</taxon>
    </lineage>
</organism>
<sequence length="91" mass="10332">MIAAYYTYQFCIRCTIAHDKPRPESHPSTAQLHNVNISTSNQNAYTPTSFPDLPKMDLASFKKGMVMINALFRAHPENYCDNTQKVMMMAA</sequence>
<proteinExistence type="predicted"/>
<comment type="caution">
    <text evidence="1">The sequence shown here is derived from an EMBL/GenBank/DDBJ whole genome shotgun (WGS) entry which is preliminary data.</text>
</comment>
<name>A0ACC2UKT0_9FUNG</name>
<gene>
    <name evidence="1" type="ORF">DSO57_1030453</name>
</gene>
<dbReference type="Proteomes" id="UP001165960">
    <property type="component" value="Unassembled WGS sequence"/>
</dbReference>
<reference evidence="1" key="1">
    <citation type="submission" date="2022-04" db="EMBL/GenBank/DDBJ databases">
        <title>Genome of the entomopathogenic fungus Entomophthora muscae.</title>
        <authorList>
            <person name="Elya C."/>
            <person name="Lovett B.R."/>
            <person name="Lee E."/>
            <person name="Macias A.M."/>
            <person name="Hajek A.E."/>
            <person name="De Bivort B.L."/>
            <person name="Kasson M.T."/>
            <person name="De Fine Licht H.H."/>
            <person name="Stajich J.E."/>
        </authorList>
    </citation>
    <scope>NUCLEOTIDE SEQUENCE</scope>
    <source>
        <strain evidence="1">Berkeley</strain>
    </source>
</reference>
<protein>
    <submittedName>
        <fullName evidence="1">Uncharacterized protein</fullName>
    </submittedName>
</protein>
<dbReference type="EMBL" id="QTSX02000209">
    <property type="protein sequence ID" value="KAJ9087714.1"/>
    <property type="molecule type" value="Genomic_DNA"/>
</dbReference>